<dbReference type="InterPro" id="IPR050527">
    <property type="entry name" value="Snail/Krueppel_Znf"/>
</dbReference>
<dbReference type="AlphaFoldDB" id="E3LEB2"/>
<feature type="domain" description="C2H2-type" evidence="9">
    <location>
        <begin position="132"/>
        <end position="159"/>
    </location>
</feature>
<feature type="compositionally biased region" description="Low complexity" evidence="8">
    <location>
        <begin position="391"/>
        <end position="410"/>
    </location>
</feature>
<organism evidence="11">
    <name type="scientific">Caenorhabditis remanei</name>
    <name type="common">Caenorhabditis vulgaris</name>
    <dbReference type="NCBI Taxonomy" id="31234"/>
    <lineage>
        <taxon>Eukaryota</taxon>
        <taxon>Metazoa</taxon>
        <taxon>Ecdysozoa</taxon>
        <taxon>Nematoda</taxon>
        <taxon>Chromadorea</taxon>
        <taxon>Rhabditida</taxon>
        <taxon>Rhabditina</taxon>
        <taxon>Rhabditomorpha</taxon>
        <taxon>Rhabditoidea</taxon>
        <taxon>Rhabditidae</taxon>
        <taxon>Peloderinae</taxon>
        <taxon>Caenorhabditis</taxon>
    </lineage>
</organism>
<feature type="compositionally biased region" description="Basic and acidic residues" evidence="8">
    <location>
        <begin position="23"/>
        <end position="33"/>
    </location>
</feature>
<feature type="compositionally biased region" description="Basic and acidic residues" evidence="8">
    <location>
        <begin position="418"/>
        <end position="427"/>
    </location>
</feature>
<dbReference type="HOGENOM" id="CLU_016943_1_0_1"/>
<feature type="compositionally biased region" description="Basic and acidic residues" evidence="8">
    <location>
        <begin position="243"/>
        <end position="258"/>
    </location>
</feature>
<keyword evidence="4 7" id="KW-0863">Zinc-finger</keyword>
<feature type="region of interest" description="Disordered" evidence="8">
    <location>
        <begin position="390"/>
        <end position="432"/>
    </location>
</feature>
<dbReference type="FunFam" id="3.30.160.60:FF:001669">
    <property type="entry name" value="Uncharacterized protein, isoform B"/>
    <property type="match status" value="1"/>
</dbReference>
<dbReference type="FunCoup" id="E3LEB2">
    <property type="interactions" value="161"/>
</dbReference>
<dbReference type="SUPFAM" id="SSF57667">
    <property type="entry name" value="beta-beta-alpha zinc fingers"/>
    <property type="match status" value="3"/>
</dbReference>
<dbReference type="FunFam" id="3.30.160.60:FF:004893">
    <property type="match status" value="1"/>
</dbReference>
<keyword evidence="3" id="KW-0677">Repeat</keyword>
<dbReference type="GO" id="GO:0008270">
    <property type="term" value="F:zinc ion binding"/>
    <property type="evidence" value="ECO:0007669"/>
    <property type="project" value="UniProtKB-KW"/>
</dbReference>
<feature type="region of interest" description="Disordered" evidence="8">
    <location>
        <begin position="23"/>
        <end position="77"/>
    </location>
</feature>
<evidence type="ECO:0000256" key="7">
    <source>
        <dbReference type="PROSITE-ProRule" id="PRU00042"/>
    </source>
</evidence>
<dbReference type="SMART" id="SM00355">
    <property type="entry name" value="ZnF_C2H2"/>
    <property type="match status" value="8"/>
</dbReference>
<keyword evidence="5" id="KW-0862">Zinc</keyword>
<accession>E3LEB2</accession>
<dbReference type="GO" id="GO:0010628">
    <property type="term" value="P:positive regulation of gene expression"/>
    <property type="evidence" value="ECO:0007669"/>
    <property type="project" value="EnsemblMetazoa"/>
</dbReference>
<dbReference type="GO" id="GO:0000981">
    <property type="term" value="F:DNA-binding transcription factor activity, RNA polymerase II-specific"/>
    <property type="evidence" value="ECO:0007669"/>
    <property type="project" value="TreeGrafter"/>
</dbReference>
<evidence type="ECO:0000256" key="3">
    <source>
        <dbReference type="ARBA" id="ARBA00022737"/>
    </source>
</evidence>
<dbReference type="PANTHER" id="PTHR24388:SF54">
    <property type="entry name" value="PROTEIN ESCARGOT"/>
    <property type="match status" value="1"/>
</dbReference>
<evidence type="ECO:0000259" key="9">
    <source>
        <dbReference type="PROSITE" id="PS50157"/>
    </source>
</evidence>
<dbReference type="eggNOG" id="KOG1721">
    <property type="taxonomic scope" value="Eukaryota"/>
</dbReference>
<dbReference type="OMA" id="EDMNACT"/>
<gene>
    <name evidence="10" type="primary">Cre-ztf-16</name>
    <name evidence="10" type="ORF">CRE_00285</name>
</gene>
<dbReference type="EMBL" id="DS268407">
    <property type="protein sequence ID" value="EFO82205.1"/>
    <property type="molecule type" value="Genomic_DNA"/>
</dbReference>
<evidence type="ECO:0000256" key="5">
    <source>
        <dbReference type="ARBA" id="ARBA00022833"/>
    </source>
</evidence>
<dbReference type="FunFam" id="3.30.160.60:FF:003608">
    <property type="entry name" value="Zinc finger and BTB domain-containing 32"/>
    <property type="match status" value="1"/>
</dbReference>
<protein>
    <submittedName>
        <fullName evidence="10">CRE-ZTF-16 protein</fullName>
    </submittedName>
</protein>
<feature type="region of interest" description="Disordered" evidence="8">
    <location>
        <begin position="289"/>
        <end position="308"/>
    </location>
</feature>
<dbReference type="InterPro" id="IPR013087">
    <property type="entry name" value="Znf_C2H2_type"/>
</dbReference>
<feature type="domain" description="C2H2-type" evidence="9">
    <location>
        <begin position="160"/>
        <end position="182"/>
    </location>
</feature>
<evidence type="ECO:0000313" key="10">
    <source>
        <dbReference type="EMBL" id="EFO82205.1"/>
    </source>
</evidence>
<evidence type="ECO:0000256" key="8">
    <source>
        <dbReference type="SAM" id="MobiDB-lite"/>
    </source>
</evidence>
<sequence length="494" mass="55576">MDELNACTECGFTTTVFSEFQGHIEKHESEHSRSSSGEMSNSQTIEWGDGIQSSTPSPRSTPPSDPTPSPDSEELLDPITITEITNTLGKREPGTKGQKQVHVCPHCNFTTCMSQHMKSHLEAHERHQGQMYQCDICKMQFSQKANMHRHRMRHSGVKPYECRFCKKRFFRKDQMQEHSMTHIKTGFGFDCPVSLCNMQFSQHNALRAHLEETHTISSTNPASCKRCNLMFANSRRLLLHFQTRHDEPEGSPKKENAAKRKKLSNGNVLPMDPASLTISEQLQRMVKTEFSPPNTDTSDNSTSSEFDKIPPSFPMASPDILLMCLNQMNQFGGFGENIPRLLNIPSMPLPVYSPIFSLRFKRPVFQSLHNIPSVAAMVKQEQVQLWSEQTSSSVSVSAPSPSDQSHSPPVNDSTLSLMDKEKSPSPEKDDEENVECCHCGMVFFDNTMYLLHKSLHSEGDPFKCALCGTQCGEKYMFTTHVIFADHSTQATTSA</sequence>
<dbReference type="InterPro" id="IPR036236">
    <property type="entry name" value="Znf_C2H2_sf"/>
</dbReference>
<proteinExistence type="predicted"/>
<keyword evidence="6" id="KW-0539">Nucleus</keyword>
<dbReference type="Gene3D" id="3.30.160.60">
    <property type="entry name" value="Classic Zinc Finger"/>
    <property type="match status" value="4"/>
</dbReference>
<feature type="domain" description="C2H2-type" evidence="9">
    <location>
        <begin position="434"/>
        <end position="461"/>
    </location>
</feature>
<dbReference type="GO" id="GO:0000978">
    <property type="term" value="F:RNA polymerase II cis-regulatory region sequence-specific DNA binding"/>
    <property type="evidence" value="ECO:0007669"/>
    <property type="project" value="TreeGrafter"/>
</dbReference>
<keyword evidence="2" id="KW-0479">Metal-binding</keyword>
<dbReference type="OrthoDB" id="5576026at2759"/>
<name>E3LEB2_CAERE</name>
<dbReference type="PROSITE" id="PS50157">
    <property type="entry name" value="ZINC_FINGER_C2H2_2"/>
    <property type="match status" value="4"/>
</dbReference>
<dbReference type="Pfam" id="PF00096">
    <property type="entry name" value="zf-C2H2"/>
    <property type="match status" value="1"/>
</dbReference>
<keyword evidence="11" id="KW-1185">Reference proteome</keyword>
<dbReference type="PROSITE" id="PS00028">
    <property type="entry name" value="ZINC_FINGER_C2H2_1"/>
    <property type="match status" value="6"/>
</dbReference>
<dbReference type="GO" id="GO:0005634">
    <property type="term" value="C:nucleus"/>
    <property type="evidence" value="ECO:0007669"/>
    <property type="project" value="UniProtKB-SubCell"/>
</dbReference>
<reference evidence="10" key="1">
    <citation type="submission" date="2007-07" db="EMBL/GenBank/DDBJ databases">
        <title>PCAP assembly of the Caenorhabditis remanei genome.</title>
        <authorList>
            <consortium name="The Caenorhabditis remanei Sequencing Consortium"/>
            <person name="Wilson R.K."/>
        </authorList>
    </citation>
    <scope>NUCLEOTIDE SEQUENCE [LARGE SCALE GENOMIC DNA]</scope>
    <source>
        <strain evidence="10">PB4641</strain>
    </source>
</reference>
<dbReference type="GO" id="GO:0008406">
    <property type="term" value="P:gonad development"/>
    <property type="evidence" value="ECO:0007669"/>
    <property type="project" value="EnsemblMetazoa"/>
</dbReference>
<dbReference type="STRING" id="31234.E3LEB2"/>
<dbReference type="Proteomes" id="UP000008281">
    <property type="component" value="Unassembled WGS sequence"/>
</dbReference>
<evidence type="ECO:0000256" key="2">
    <source>
        <dbReference type="ARBA" id="ARBA00022723"/>
    </source>
</evidence>
<evidence type="ECO:0000313" key="11">
    <source>
        <dbReference type="Proteomes" id="UP000008281"/>
    </source>
</evidence>
<feature type="compositionally biased region" description="Low complexity" evidence="8">
    <location>
        <begin position="291"/>
        <end position="304"/>
    </location>
</feature>
<feature type="compositionally biased region" description="Pro residues" evidence="8">
    <location>
        <begin position="59"/>
        <end position="69"/>
    </location>
</feature>
<comment type="subcellular location">
    <subcellularLocation>
        <location evidence="1">Nucleus</location>
    </subcellularLocation>
</comment>
<dbReference type="PANTHER" id="PTHR24388">
    <property type="entry name" value="ZINC FINGER PROTEIN"/>
    <property type="match status" value="1"/>
</dbReference>
<evidence type="ECO:0000256" key="4">
    <source>
        <dbReference type="ARBA" id="ARBA00022771"/>
    </source>
</evidence>
<feature type="region of interest" description="Disordered" evidence="8">
    <location>
        <begin position="242"/>
        <end position="274"/>
    </location>
</feature>
<evidence type="ECO:0000256" key="6">
    <source>
        <dbReference type="ARBA" id="ARBA00023242"/>
    </source>
</evidence>
<dbReference type="InParanoid" id="E3LEB2"/>
<evidence type="ECO:0000256" key="1">
    <source>
        <dbReference type="ARBA" id="ARBA00004123"/>
    </source>
</evidence>
<feature type="domain" description="C2H2-type" evidence="9">
    <location>
        <begin position="189"/>
        <end position="219"/>
    </location>
</feature>